<proteinExistence type="inferred from homology"/>
<dbReference type="EC" id="2.1.1.242" evidence="3"/>
<comment type="function">
    <text evidence="3">Specifically methylates the guanosine in position 1516 of 16S rRNA.</text>
</comment>
<feature type="binding site" evidence="3">
    <location>
        <begin position="154"/>
        <end position="155"/>
    </location>
    <ligand>
        <name>S-adenosyl-L-methionine</name>
        <dbReference type="ChEBI" id="CHEBI:59789"/>
    </ligand>
</feature>
<dbReference type="HAMAP" id="MF_01523">
    <property type="entry name" value="16SrRNA_methyltr_J"/>
    <property type="match status" value="1"/>
</dbReference>
<sequence length="251" mass="28295">MRVCLLNESGSQKRDTLYILSTRWGLIHDQTSSIRLIIKSDHLEISHLSQPSLGSVFVNFFCKSMTYRRKFGGGECEAIARAVGIKNNYFPDILDATAGLGRDAFLLASLGCRVRMLERNPVVAALLDDGLRRAYSHQTIGLWLSKNMILLPISSLLVSSNIFPPPDVVYLDPMYPLKKKKALVKKDMRILQSLIGIDTDSDLLLYPARILAKKCVVVKRPRYAQVLSGVHTDNILKTKKHRFDIYSPINH</sequence>
<comment type="similarity">
    <text evidence="3">Belongs to the methyltransferase superfamily. RsmJ family.</text>
</comment>
<name>A0A803FU73_9GAMM</name>
<evidence type="ECO:0000256" key="3">
    <source>
        <dbReference type="HAMAP-Rule" id="MF_01523"/>
    </source>
</evidence>
<organism evidence="4 5">
    <name type="scientific">Candidatus Erwinia haradaeae</name>
    <dbReference type="NCBI Taxonomy" id="1922217"/>
    <lineage>
        <taxon>Bacteria</taxon>
        <taxon>Pseudomonadati</taxon>
        <taxon>Pseudomonadota</taxon>
        <taxon>Gammaproteobacteria</taxon>
        <taxon>Enterobacterales</taxon>
        <taxon>Erwiniaceae</taxon>
        <taxon>Erwinia</taxon>
    </lineage>
</organism>
<comment type="subcellular location">
    <subcellularLocation>
        <location evidence="3">Cytoplasm</location>
    </subcellularLocation>
</comment>
<evidence type="ECO:0000313" key="5">
    <source>
        <dbReference type="Proteomes" id="UP000294289"/>
    </source>
</evidence>
<feature type="binding site" evidence="3">
    <location>
        <position position="172"/>
    </location>
    <ligand>
        <name>S-adenosyl-L-methionine</name>
        <dbReference type="ChEBI" id="CHEBI:59789"/>
    </ligand>
</feature>
<dbReference type="CDD" id="cd02440">
    <property type="entry name" value="AdoMet_MTases"/>
    <property type="match status" value="1"/>
</dbReference>
<evidence type="ECO:0000256" key="2">
    <source>
        <dbReference type="ARBA" id="ARBA00022691"/>
    </source>
</evidence>
<dbReference type="RefSeq" id="WP_157990961.1">
    <property type="nucleotide sequence ID" value="NZ_LR217737.1"/>
</dbReference>
<evidence type="ECO:0000313" key="4">
    <source>
        <dbReference type="EMBL" id="VFP87946.1"/>
    </source>
</evidence>
<gene>
    <name evidence="3 4" type="primary">rsmJ</name>
    <name evidence="4" type="ORF">ERCIPICE3303_285</name>
</gene>
<dbReference type="PANTHER" id="PTHR36112:SF1">
    <property type="entry name" value="RIBOSOMAL RNA SMALL SUBUNIT METHYLTRANSFERASE J"/>
    <property type="match status" value="1"/>
</dbReference>
<protein>
    <recommendedName>
        <fullName evidence="3">Ribosomal RNA small subunit methyltransferase J</fullName>
        <ecNumber evidence="3">2.1.1.242</ecNumber>
    </recommendedName>
    <alternativeName>
        <fullName evidence="3">16S rRNA m2G1516 methyltransferase</fullName>
    </alternativeName>
    <alternativeName>
        <fullName evidence="3">rRNA (guanine-N(2)-)-methyltransferase</fullName>
    </alternativeName>
</protein>
<keyword evidence="3 4" id="KW-0808">Transferase</keyword>
<dbReference type="Pfam" id="PF04445">
    <property type="entry name" value="SAM_MT"/>
    <property type="match status" value="1"/>
</dbReference>
<comment type="catalytic activity">
    <reaction evidence="3">
        <text>guanosine(1516) in 16S rRNA + S-adenosyl-L-methionine = N(2)-methylguanosine(1516) in 16S rRNA + S-adenosyl-L-homocysteine + H(+)</text>
        <dbReference type="Rhea" id="RHEA:43220"/>
        <dbReference type="Rhea" id="RHEA-COMP:10412"/>
        <dbReference type="Rhea" id="RHEA-COMP:10413"/>
        <dbReference type="ChEBI" id="CHEBI:15378"/>
        <dbReference type="ChEBI" id="CHEBI:57856"/>
        <dbReference type="ChEBI" id="CHEBI:59789"/>
        <dbReference type="ChEBI" id="CHEBI:74269"/>
        <dbReference type="ChEBI" id="CHEBI:74481"/>
        <dbReference type="EC" id="2.1.1.242"/>
    </reaction>
</comment>
<feature type="binding site" evidence="3">
    <location>
        <begin position="102"/>
        <end position="103"/>
    </location>
    <ligand>
        <name>S-adenosyl-L-methionine</name>
        <dbReference type="ChEBI" id="CHEBI:59789"/>
    </ligand>
</feature>
<dbReference type="GO" id="GO:0005737">
    <property type="term" value="C:cytoplasm"/>
    <property type="evidence" value="ECO:0007669"/>
    <property type="project" value="UniProtKB-SubCell"/>
</dbReference>
<keyword evidence="3" id="KW-0698">rRNA processing</keyword>
<dbReference type="GO" id="GO:0008990">
    <property type="term" value="F:rRNA (guanine-N2-)-methyltransferase activity"/>
    <property type="evidence" value="ECO:0007669"/>
    <property type="project" value="UniProtKB-UniRule"/>
</dbReference>
<accession>A0A803FU73</accession>
<dbReference type="Gene3D" id="3.40.1630.10">
    <property type="entry name" value="YhiQ-like domain"/>
    <property type="match status" value="1"/>
</dbReference>
<dbReference type="InterPro" id="IPR029063">
    <property type="entry name" value="SAM-dependent_MTases_sf"/>
</dbReference>
<evidence type="ECO:0000256" key="1">
    <source>
        <dbReference type="ARBA" id="ARBA00022603"/>
    </source>
</evidence>
<reference evidence="4 5" key="1">
    <citation type="submission" date="2019-02" db="EMBL/GenBank/DDBJ databases">
        <authorList>
            <person name="Manzano-Marin A."/>
            <person name="Manzano-Marin A."/>
        </authorList>
    </citation>
    <scope>NUCLEOTIDE SEQUENCE [LARGE SCALE GENOMIC DNA]</scope>
    <source>
        <strain evidence="4 5">ErCipiceae</strain>
    </source>
</reference>
<dbReference type="Gene3D" id="3.40.50.150">
    <property type="entry name" value="Vaccinia Virus protein VP39"/>
    <property type="match status" value="1"/>
</dbReference>
<dbReference type="EMBL" id="LR217737">
    <property type="protein sequence ID" value="VFP87946.1"/>
    <property type="molecule type" value="Genomic_DNA"/>
</dbReference>
<dbReference type="PANTHER" id="PTHR36112">
    <property type="entry name" value="RIBOSOMAL RNA SMALL SUBUNIT METHYLTRANSFERASE J"/>
    <property type="match status" value="1"/>
</dbReference>
<keyword evidence="2 3" id="KW-0949">S-adenosyl-L-methionine</keyword>
<dbReference type="OrthoDB" id="3191794at2"/>
<dbReference type="Proteomes" id="UP000294289">
    <property type="component" value="Chromosome"/>
</dbReference>
<feature type="binding site" evidence="3">
    <location>
        <begin position="118"/>
        <end position="119"/>
    </location>
    <ligand>
        <name>S-adenosyl-L-methionine</name>
        <dbReference type="ChEBI" id="CHEBI:59789"/>
    </ligand>
</feature>
<keyword evidence="1 3" id="KW-0489">Methyltransferase</keyword>
<dbReference type="InterPro" id="IPR007536">
    <property type="entry name" value="16SrRNA_methylTrfase_J"/>
</dbReference>
<keyword evidence="3" id="KW-0963">Cytoplasm</keyword>
<dbReference type="SUPFAM" id="SSF53335">
    <property type="entry name" value="S-adenosyl-L-methionine-dependent methyltransferases"/>
    <property type="match status" value="1"/>
</dbReference>
<dbReference type="AlphaFoldDB" id="A0A803FU73"/>